<gene>
    <name evidence="2" type="ORF">MSP7336_00588</name>
</gene>
<proteinExistence type="predicted"/>
<dbReference type="AlphaFoldDB" id="A0A375YTV6"/>
<dbReference type="InterPro" id="IPR056934">
    <property type="entry name" value="SH3_Rv0428c"/>
</dbReference>
<dbReference type="InterPro" id="IPR000182">
    <property type="entry name" value="GNAT_dom"/>
</dbReference>
<feature type="domain" description="N-acetyltransferase" evidence="1">
    <location>
        <begin position="146"/>
        <end position="284"/>
    </location>
</feature>
<dbReference type="Pfam" id="PF24551">
    <property type="entry name" value="SH3_Rv0428c"/>
    <property type="match status" value="1"/>
</dbReference>
<keyword evidence="3" id="KW-1185">Reference proteome</keyword>
<evidence type="ECO:0000313" key="2">
    <source>
        <dbReference type="EMBL" id="SRX92363.1"/>
    </source>
</evidence>
<dbReference type="InterPro" id="IPR056935">
    <property type="entry name" value="Rv0428c-like_C"/>
</dbReference>
<evidence type="ECO:0000259" key="1">
    <source>
        <dbReference type="PROSITE" id="PS51186"/>
    </source>
</evidence>
<dbReference type="Proteomes" id="UP000252015">
    <property type="component" value="Unassembled WGS sequence"/>
</dbReference>
<dbReference type="GO" id="GO:0016747">
    <property type="term" value="F:acyltransferase activity, transferring groups other than amino-acyl groups"/>
    <property type="evidence" value="ECO:0007669"/>
    <property type="project" value="InterPro"/>
</dbReference>
<dbReference type="PROSITE" id="PS51186">
    <property type="entry name" value="GNAT"/>
    <property type="match status" value="1"/>
</dbReference>
<accession>A0A375YTV6</accession>
<dbReference type="InterPro" id="IPR016181">
    <property type="entry name" value="Acyl_CoA_acyltransferase"/>
</dbReference>
<evidence type="ECO:0000313" key="3">
    <source>
        <dbReference type="Proteomes" id="UP000252015"/>
    </source>
</evidence>
<dbReference type="Pfam" id="PF24553">
    <property type="entry name" value="Rv0428c_C"/>
    <property type="match status" value="1"/>
</dbReference>
<dbReference type="SUPFAM" id="SSF55729">
    <property type="entry name" value="Acyl-CoA N-acyltransferases (Nat)"/>
    <property type="match status" value="1"/>
</dbReference>
<organism evidence="2 3">
    <name type="scientific">Mycobacterium shimoidei</name>
    <dbReference type="NCBI Taxonomy" id="29313"/>
    <lineage>
        <taxon>Bacteria</taxon>
        <taxon>Bacillati</taxon>
        <taxon>Actinomycetota</taxon>
        <taxon>Actinomycetes</taxon>
        <taxon>Mycobacteriales</taxon>
        <taxon>Mycobacteriaceae</taxon>
        <taxon>Mycobacterium</taxon>
    </lineage>
</organism>
<dbReference type="STRING" id="29313.BHQ16_17885"/>
<sequence length="284" mass="30818">MRYRRPPGEVPPLTDAVGVLLAVDPLVRLQTKTGDVVEFAPADVVTVRRLTDVPVRNSQIRAVEHAAALAWPGVEQQWLDGWLLRAGHGSTRRANSAVPLDFSANAAAIPAIVDWYTERGLPPLLAVPDRLLRLPDDTPTEIETRMLVRDLANVSAPGDVTLQAQPSDEWLACYAREVPRDVLTSVVDGELAFGMRAGVAVGRAAVTPAPDGERWVGLSAVRVTEGHRRQGHARALCAALLAWGAQRGATRGYVQVADDAAALDLYQSLGFTPQHRCRYIRVHS</sequence>
<dbReference type="Gene3D" id="3.40.630.30">
    <property type="match status" value="1"/>
</dbReference>
<name>A0A375YTV6_MYCSH</name>
<dbReference type="PANTHER" id="PTHR43072">
    <property type="entry name" value="N-ACETYLTRANSFERASE"/>
    <property type="match status" value="1"/>
</dbReference>
<protein>
    <recommendedName>
        <fullName evidence="1">N-acetyltransferase domain-containing protein</fullName>
    </recommendedName>
</protein>
<dbReference type="EMBL" id="UEGW01000001">
    <property type="protein sequence ID" value="SRX92363.1"/>
    <property type="molecule type" value="Genomic_DNA"/>
</dbReference>
<reference evidence="2 3" key="1">
    <citation type="submission" date="2018-05" db="EMBL/GenBank/DDBJ databases">
        <authorList>
            <consortium name="IHU Genomes"/>
        </authorList>
    </citation>
    <scope>NUCLEOTIDE SEQUENCE [LARGE SCALE GENOMIC DNA]</scope>
    <source>
        <strain evidence="2 3">P7336</strain>
    </source>
</reference>